<comment type="caution">
    <text evidence="2">The sequence shown here is derived from an EMBL/GenBank/DDBJ whole genome shotgun (WGS) entry which is preliminary data.</text>
</comment>
<accession>A0AAE3DJ22</accession>
<evidence type="ECO:0008006" key="4">
    <source>
        <dbReference type="Google" id="ProtNLM"/>
    </source>
</evidence>
<name>A0AAE3DJ22_9FIRM</name>
<evidence type="ECO:0000313" key="2">
    <source>
        <dbReference type="EMBL" id="MCC2137419.1"/>
    </source>
</evidence>
<keyword evidence="3" id="KW-1185">Reference proteome</keyword>
<evidence type="ECO:0000256" key="1">
    <source>
        <dbReference type="SAM" id="SignalP"/>
    </source>
</evidence>
<dbReference type="RefSeq" id="WP_308449649.1">
    <property type="nucleotide sequence ID" value="NZ_JAJEQC010000010.1"/>
</dbReference>
<dbReference type="Proteomes" id="UP001199424">
    <property type="component" value="Unassembled WGS sequence"/>
</dbReference>
<dbReference type="PROSITE" id="PS51257">
    <property type="entry name" value="PROKAR_LIPOPROTEIN"/>
    <property type="match status" value="1"/>
</dbReference>
<evidence type="ECO:0000313" key="3">
    <source>
        <dbReference type="Proteomes" id="UP001199424"/>
    </source>
</evidence>
<reference evidence="2" key="1">
    <citation type="submission" date="2021-10" db="EMBL/GenBank/DDBJ databases">
        <title>Anaerobic single-cell dispensing facilitates the cultivation of human gut bacteria.</title>
        <authorList>
            <person name="Afrizal A."/>
        </authorList>
    </citation>
    <scope>NUCLEOTIDE SEQUENCE</scope>
    <source>
        <strain evidence="2">CLA-AA-H250</strain>
    </source>
</reference>
<proteinExistence type="predicted"/>
<feature type="chain" id="PRO_5041949369" description="Lipoprotein" evidence="1">
    <location>
        <begin position="20"/>
        <end position="158"/>
    </location>
</feature>
<organism evidence="2 3">
    <name type="scientific">Hominenteromicrobium mulieris</name>
    <dbReference type="NCBI Taxonomy" id="2885357"/>
    <lineage>
        <taxon>Bacteria</taxon>
        <taxon>Bacillati</taxon>
        <taxon>Bacillota</taxon>
        <taxon>Clostridia</taxon>
        <taxon>Eubacteriales</taxon>
        <taxon>Oscillospiraceae</taxon>
        <taxon>Hominenteromicrobium</taxon>
    </lineage>
</organism>
<gene>
    <name evidence="2" type="ORF">LKD31_10385</name>
</gene>
<keyword evidence="1" id="KW-0732">Signal</keyword>
<feature type="signal peptide" evidence="1">
    <location>
        <begin position="1"/>
        <end position="19"/>
    </location>
</feature>
<protein>
    <recommendedName>
        <fullName evidence="4">Lipoprotein</fullName>
    </recommendedName>
</protein>
<dbReference type="EMBL" id="JAJEQC010000010">
    <property type="protein sequence ID" value="MCC2137419.1"/>
    <property type="molecule type" value="Genomic_DNA"/>
</dbReference>
<sequence>MNKRSVFFLSILLLLSGCAAHKVNVPALEFGGTEGDVSVLRLYFDGDSPVFLENGFTDLSALYVTGQYRHVFDLEVLEMTDTETIYELPRSYDPLDNVTGILIYSDYAYAAVREDSNLRLHPLSPGAPEKTWEDFCTAAQSYAKTHSELSGVENYGFD</sequence>
<dbReference type="AlphaFoldDB" id="A0AAE3DJ22"/>